<dbReference type="InterPro" id="IPR000719">
    <property type="entry name" value="Prot_kinase_dom"/>
</dbReference>
<dbReference type="Gene3D" id="1.10.510.10">
    <property type="entry name" value="Transferase(Phosphotransferase) domain 1"/>
    <property type="match status" value="1"/>
</dbReference>
<evidence type="ECO:0000259" key="1">
    <source>
        <dbReference type="PROSITE" id="PS50011"/>
    </source>
</evidence>
<dbReference type="OrthoDB" id="5569250at2759"/>
<dbReference type="PANTHER" id="PTHR38248:SF2">
    <property type="entry name" value="FUNK1 11"/>
    <property type="match status" value="1"/>
</dbReference>
<dbReference type="AlphaFoldDB" id="A0A9P5Y9E8"/>
<dbReference type="GO" id="GO:0004672">
    <property type="term" value="F:protein kinase activity"/>
    <property type="evidence" value="ECO:0007669"/>
    <property type="project" value="InterPro"/>
</dbReference>
<feature type="domain" description="Protein kinase" evidence="1">
    <location>
        <begin position="124"/>
        <end position="434"/>
    </location>
</feature>
<dbReference type="Pfam" id="PF17667">
    <property type="entry name" value="Pkinase_fungal"/>
    <property type="match status" value="1"/>
</dbReference>
<comment type="caution">
    <text evidence="2">The sequence shown here is derived from an EMBL/GenBank/DDBJ whole genome shotgun (WGS) entry which is preliminary data.</text>
</comment>
<sequence length="538" mass="61702">MEMLELSILRSHAYLALVDRDHLQLMYADRSAIVTTGIIDLTTTEGEAMFLAMQIAFHRFTPEQWGFLPLVNNAFSLEPSGDIAYHRDKDSSTVKRDCLKNLTLSLQKKSRKIPLRLTLQEILYHQPGIIGRGTCVIGASCEDVKEWEKWELAVKVSWPSKTRRSLRKCGNFDEAEAISEEAKDLVEESKTHWALNHLPNILYSEDFDLDSEKKPMPQEKLALFLATADIINGAFKYEPRVLRVSVQEKLHRFTTLPTLLDYAQAFLDVFICHRWLYDCPRILHRDISSGNIMYRIIEGKIYGVLNDLDLSSLRESVEQGVQTSLQRTGTPPYMAIELLQDDCDNPHPILHLYRHDLESLAYVLLLLCSRNKFNPDIRSIERLQQSPFDNWFDPALSWNGLAESKRNYLQGRLSISTKVHPSFQDFIPWIQSLLFAFADGFEAKRKWEKNTERFGGLLKEGPSTKWEAGSLLNRTLRGRGPVTKKVQKPAPFKEETLGGQVVYLSLLRSLSNFAGNPLVYRDFDIREENSADGDLLYS</sequence>
<name>A0A9P5Y9E8_9AGAR</name>
<dbReference type="PROSITE" id="PS50011">
    <property type="entry name" value="PROTEIN_KINASE_DOM"/>
    <property type="match status" value="1"/>
</dbReference>
<keyword evidence="3" id="KW-1185">Reference proteome</keyword>
<proteinExistence type="predicted"/>
<evidence type="ECO:0000313" key="3">
    <source>
        <dbReference type="Proteomes" id="UP000807353"/>
    </source>
</evidence>
<protein>
    <recommendedName>
        <fullName evidence="1">Protein kinase domain-containing protein</fullName>
    </recommendedName>
</protein>
<dbReference type="InterPro" id="IPR040976">
    <property type="entry name" value="Pkinase_fungal"/>
</dbReference>
<dbReference type="SUPFAM" id="SSF56112">
    <property type="entry name" value="Protein kinase-like (PK-like)"/>
    <property type="match status" value="1"/>
</dbReference>
<accession>A0A9P5Y9E8</accession>
<dbReference type="InterPro" id="IPR011009">
    <property type="entry name" value="Kinase-like_dom_sf"/>
</dbReference>
<dbReference type="EMBL" id="MU150253">
    <property type="protein sequence ID" value="KAF9464594.1"/>
    <property type="molecule type" value="Genomic_DNA"/>
</dbReference>
<dbReference type="GO" id="GO:0005524">
    <property type="term" value="F:ATP binding"/>
    <property type="evidence" value="ECO:0007669"/>
    <property type="project" value="InterPro"/>
</dbReference>
<dbReference type="Proteomes" id="UP000807353">
    <property type="component" value="Unassembled WGS sequence"/>
</dbReference>
<reference evidence="2" key="1">
    <citation type="submission" date="2020-11" db="EMBL/GenBank/DDBJ databases">
        <authorList>
            <consortium name="DOE Joint Genome Institute"/>
            <person name="Ahrendt S."/>
            <person name="Riley R."/>
            <person name="Andreopoulos W."/>
            <person name="Labutti K."/>
            <person name="Pangilinan J."/>
            <person name="Ruiz-Duenas F.J."/>
            <person name="Barrasa J.M."/>
            <person name="Sanchez-Garcia M."/>
            <person name="Camarero S."/>
            <person name="Miyauchi S."/>
            <person name="Serrano A."/>
            <person name="Linde D."/>
            <person name="Babiker R."/>
            <person name="Drula E."/>
            <person name="Ayuso-Fernandez I."/>
            <person name="Pacheco R."/>
            <person name="Padilla G."/>
            <person name="Ferreira P."/>
            <person name="Barriuso J."/>
            <person name="Kellner H."/>
            <person name="Castanera R."/>
            <person name="Alfaro M."/>
            <person name="Ramirez L."/>
            <person name="Pisabarro A.G."/>
            <person name="Kuo A."/>
            <person name="Tritt A."/>
            <person name="Lipzen A."/>
            <person name="He G."/>
            <person name="Yan M."/>
            <person name="Ng V."/>
            <person name="Cullen D."/>
            <person name="Martin F."/>
            <person name="Rosso M.-N."/>
            <person name="Henrissat B."/>
            <person name="Hibbett D."/>
            <person name="Martinez A.T."/>
            <person name="Grigoriev I.V."/>
        </authorList>
    </citation>
    <scope>NUCLEOTIDE SEQUENCE</scope>
    <source>
        <strain evidence="2">CBS 247.69</strain>
    </source>
</reference>
<gene>
    <name evidence="2" type="ORF">BDZ94DRAFT_1256112</name>
</gene>
<organism evidence="2 3">
    <name type="scientific">Collybia nuda</name>
    <dbReference type="NCBI Taxonomy" id="64659"/>
    <lineage>
        <taxon>Eukaryota</taxon>
        <taxon>Fungi</taxon>
        <taxon>Dikarya</taxon>
        <taxon>Basidiomycota</taxon>
        <taxon>Agaricomycotina</taxon>
        <taxon>Agaricomycetes</taxon>
        <taxon>Agaricomycetidae</taxon>
        <taxon>Agaricales</taxon>
        <taxon>Tricholomatineae</taxon>
        <taxon>Clitocybaceae</taxon>
        <taxon>Collybia</taxon>
    </lineage>
</organism>
<dbReference type="PANTHER" id="PTHR38248">
    <property type="entry name" value="FUNK1 6"/>
    <property type="match status" value="1"/>
</dbReference>
<evidence type="ECO:0000313" key="2">
    <source>
        <dbReference type="EMBL" id="KAF9464594.1"/>
    </source>
</evidence>